<dbReference type="InterPro" id="IPR044855">
    <property type="entry name" value="CoA-Trfase_III_dom3_sf"/>
</dbReference>
<keyword evidence="2" id="KW-0614">Plasmid</keyword>
<dbReference type="EMBL" id="CP017756">
    <property type="protein sequence ID" value="AOZ11173.1"/>
    <property type="molecule type" value="Genomic_DNA"/>
</dbReference>
<dbReference type="SUPFAM" id="SSF89796">
    <property type="entry name" value="CoA-transferase family III (CaiB/BaiF)"/>
    <property type="match status" value="1"/>
</dbReference>
<reference evidence="2 3" key="1">
    <citation type="submission" date="2016-10" db="EMBL/GenBank/DDBJ databases">
        <title>Complete genome sequences of three Cupriavidus strains isolated from various Malaysian environments.</title>
        <authorList>
            <person name="Abdullah A.A.-A."/>
            <person name="Shafie N.A.H."/>
            <person name="Lau N.S."/>
        </authorList>
    </citation>
    <scope>NUCLEOTIDE SEQUENCE [LARGE SCALE GENOMIC DNA]</scope>
    <source>
        <strain evidence="2 3">USMAA1020</strain>
        <plasmid evidence="2 3">unnamed1</plasmid>
    </source>
</reference>
<dbReference type="Gene3D" id="3.30.1540.10">
    <property type="entry name" value="formyl-coa transferase, domain 3"/>
    <property type="match status" value="1"/>
</dbReference>
<dbReference type="Proteomes" id="UP000177515">
    <property type="component" value="Plasmid unnamed1"/>
</dbReference>
<dbReference type="Pfam" id="PF02515">
    <property type="entry name" value="CoA_transf_3"/>
    <property type="match status" value="1"/>
</dbReference>
<protein>
    <submittedName>
        <fullName evidence="2">CoA transferase</fullName>
    </submittedName>
</protein>
<sequence>MLPLQGIRVVDLSSVVMGPYASQWLGDFGAEVIKVEPPSGDSTRRTGPATELGMAALFLGVNRNKKSVVLDIKTPAGRDELQSLIATADVFMHNIRPQKLARLGLDAQTLRGNYPRLVYAGLHGFGEDGVYAGRPAYDDVVQGLSGAVALMQAKTGDAQYFPAVAADKTSGLIAALSILAALLKRERVGQGSYVEIPMFESMVAFNLVEHLYGRHFEPSLGAAGYPRVLAPARKPYATIDGFVCLMPYTDAQWAAFFRATGNDDLATDRRFTSIAARTAHIELLYETTAGIVEEEATAYWLALCETLEIPAAAVHSLASLEDDEHLRSCGFFQMVQDGRNGTLRFPGVPVKFDGERPGISCPPRLGEHNTSLFGRRGPELSRGIDEALHAIQQANQETP</sequence>
<geneLocation type="plasmid" evidence="2 3">
    <name>unnamed1</name>
</geneLocation>
<dbReference type="PANTHER" id="PTHR48207">
    <property type="entry name" value="SUCCINATE--HYDROXYMETHYLGLUTARATE COA-TRANSFERASE"/>
    <property type="match status" value="1"/>
</dbReference>
<proteinExistence type="predicted"/>
<dbReference type="PANTHER" id="PTHR48207:SF4">
    <property type="entry name" value="BLL6097 PROTEIN"/>
    <property type="match status" value="1"/>
</dbReference>
<accession>A0ABM6FGU1</accession>
<evidence type="ECO:0000313" key="2">
    <source>
        <dbReference type="EMBL" id="AOZ11173.1"/>
    </source>
</evidence>
<gene>
    <name evidence="2" type="ORF">BKK80_35055</name>
</gene>
<evidence type="ECO:0000313" key="3">
    <source>
        <dbReference type="Proteomes" id="UP000177515"/>
    </source>
</evidence>
<evidence type="ECO:0000256" key="1">
    <source>
        <dbReference type="ARBA" id="ARBA00022679"/>
    </source>
</evidence>
<organism evidence="2 3">
    <name type="scientific">Cupriavidus malaysiensis</name>
    <dbReference type="NCBI Taxonomy" id="367825"/>
    <lineage>
        <taxon>Bacteria</taxon>
        <taxon>Pseudomonadati</taxon>
        <taxon>Pseudomonadota</taxon>
        <taxon>Betaproteobacteria</taxon>
        <taxon>Burkholderiales</taxon>
        <taxon>Burkholderiaceae</taxon>
        <taxon>Cupriavidus</taxon>
    </lineage>
</organism>
<dbReference type="InterPro" id="IPR003673">
    <property type="entry name" value="CoA-Trfase_fam_III"/>
</dbReference>
<name>A0ABM6FGU1_9BURK</name>
<keyword evidence="3" id="KW-1185">Reference proteome</keyword>
<keyword evidence="1 2" id="KW-0808">Transferase</keyword>
<dbReference type="GO" id="GO:0016740">
    <property type="term" value="F:transferase activity"/>
    <property type="evidence" value="ECO:0007669"/>
    <property type="project" value="UniProtKB-KW"/>
</dbReference>
<dbReference type="InterPro" id="IPR023606">
    <property type="entry name" value="CoA-Trfase_III_dom_1_sf"/>
</dbReference>
<dbReference type="Gene3D" id="3.40.50.10540">
    <property type="entry name" value="Crotonobetainyl-coa:carnitine coa-transferase, domain 1"/>
    <property type="match status" value="1"/>
</dbReference>
<dbReference type="InterPro" id="IPR050483">
    <property type="entry name" value="CoA-transferase_III_domain"/>
</dbReference>
<dbReference type="RefSeq" id="WP_071073794.1">
    <property type="nucleotide sequence ID" value="NZ_CP017756.1"/>
</dbReference>